<evidence type="ECO:0000256" key="1">
    <source>
        <dbReference type="SAM" id="MobiDB-lite"/>
    </source>
</evidence>
<dbReference type="EMBL" id="BJYU01000011">
    <property type="protein sequence ID" value="GEO13541.1"/>
    <property type="molecule type" value="Genomic_DNA"/>
</dbReference>
<dbReference type="OrthoDB" id="9924927at2"/>
<sequence length="69" mass="8325">MHMLQTFIAWLWRSSDKTEKLAFKNQREAAEFVRRLYNENGAPNAKLKELYRRGRQMRDRHDPSVSHHA</sequence>
<dbReference type="AlphaFoldDB" id="A0A512BNL7"/>
<evidence type="ECO:0000313" key="3">
    <source>
        <dbReference type="Proteomes" id="UP000321085"/>
    </source>
</evidence>
<gene>
    <name evidence="2" type="ORF">MAE02_12370</name>
</gene>
<dbReference type="Proteomes" id="UP000321085">
    <property type="component" value="Unassembled WGS sequence"/>
</dbReference>
<evidence type="ECO:0000313" key="2">
    <source>
        <dbReference type="EMBL" id="GEO13541.1"/>
    </source>
</evidence>
<protein>
    <submittedName>
        <fullName evidence="2">Uncharacterized protein</fullName>
    </submittedName>
</protein>
<proteinExistence type="predicted"/>
<comment type="caution">
    <text evidence="2">The sequence shown here is derived from an EMBL/GenBank/DDBJ whole genome shotgun (WGS) entry which is preliminary data.</text>
</comment>
<feature type="region of interest" description="Disordered" evidence="1">
    <location>
        <begin position="47"/>
        <end position="69"/>
    </location>
</feature>
<organism evidence="2 3">
    <name type="scientific">Microvirga aerophila</name>
    <dbReference type="NCBI Taxonomy" id="670291"/>
    <lineage>
        <taxon>Bacteria</taxon>
        <taxon>Pseudomonadati</taxon>
        <taxon>Pseudomonadota</taxon>
        <taxon>Alphaproteobacteria</taxon>
        <taxon>Hyphomicrobiales</taxon>
        <taxon>Methylobacteriaceae</taxon>
        <taxon>Microvirga</taxon>
    </lineage>
</organism>
<keyword evidence="3" id="KW-1185">Reference proteome</keyword>
<accession>A0A512BNL7</accession>
<reference evidence="2 3" key="1">
    <citation type="submission" date="2019-07" db="EMBL/GenBank/DDBJ databases">
        <title>Whole genome shotgun sequence of Microvirga aerophila NBRC 106136.</title>
        <authorList>
            <person name="Hosoyama A."/>
            <person name="Uohara A."/>
            <person name="Ohji S."/>
            <person name="Ichikawa N."/>
        </authorList>
    </citation>
    <scope>NUCLEOTIDE SEQUENCE [LARGE SCALE GENOMIC DNA]</scope>
    <source>
        <strain evidence="2 3">NBRC 106136</strain>
    </source>
</reference>
<name>A0A512BNL7_9HYPH</name>